<feature type="signal peptide" evidence="1">
    <location>
        <begin position="1"/>
        <end position="22"/>
    </location>
</feature>
<dbReference type="SUPFAM" id="SSF160387">
    <property type="entry name" value="NosL/MerB-like"/>
    <property type="match status" value="1"/>
</dbReference>
<dbReference type="PROSITE" id="PS51257">
    <property type="entry name" value="PROKAR_LIPOPROTEIN"/>
    <property type="match status" value="1"/>
</dbReference>
<dbReference type="AlphaFoldDB" id="A0A7X5UQK7"/>
<reference evidence="3 4" key="1">
    <citation type="submission" date="2020-03" db="EMBL/GenBank/DDBJ databases">
        <title>Sequencing the genomes of 1000 actinobacteria strains.</title>
        <authorList>
            <person name="Klenk H.-P."/>
        </authorList>
    </citation>
    <scope>NUCLEOTIDE SEQUENCE [LARGE SCALE GENOMIC DNA]</scope>
    <source>
        <strain evidence="3 4">DSM 45685</strain>
    </source>
</reference>
<comment type="caution">
    <text evidence="3">The sequence shown here is derived from an EMBL/GenBank/DDBJ whole genome shotgun (WGS) entry which is preliminary data.</text>
</comment>
<proteinExistence type="predicted"/>
<gene>
    <name evidence="3" type="ORF">FHU38_002282</name>
</gene>
<accession>A0A7X5UQK7</accession>
<feature type="domain" description="SsuA/THI5-like" evidence="2">
    <location>
        <begin position="130"/>
        <end position="270"/>
    </location>
</feature>
<evidence type="ECO:0000259" key="2">
    <source>
        <dbReference type="Pfam" id="PF09084"/>
    </source>
</evidence>
<dbReference type="RefSeq" id="WP_167169952.1">
    <property type="nucleotide sequence ID" value="NZ_JAAOYM010000001.1"/>
</dbReference>
<dbReference type="PANTHER" id="PTHR30024">
    <property type="entry name" value="ALIPHATIC SULFONATES-BINDING PROTEIN-RELATED"/>
    <property type="match status" value="1"/>
</dbReference>
<evidence type="ECO:0000313" key="4">
    <source>
        <dbReference type="Proteomes" id="UP000545493"/>
    </source>
</evidence>
<dbReference type="Gene3D" id="3.40.190.10">
    <property type="entry name" value="Periplasmic binding protein-like II"/>
    <property type="match status" value="2"/>
</dbReference>
<dbReference type="Pfam" id="PF09084">
    <property type="entry name" value="NMT1"/>
    <property type="match status" value="1"/>
</dbReference>
<keyword evidence="4" id="KW-1185">Reference proteome</keyword>
<dbReference type="PANTHER" id="PTHR30024:SF45">
    <property type="entry name" value="ABC TRANSPORTER SUBSTRATE-BINDING PROTEIN"/>
    <property type="match status" value="1"/>
</dbReference>
<name>A0A7X5UQK7_9PSEU</name>
<evidence type="ECO:0000256" key="1">
    <source>
        <dbReference type="SAM" id="SignalP"/>
    </source>
</evidence>
<protein>
    <submittedName>
        <fullName evidence="3">NitT/TauT family transport system substrate-binding protein</fullName>
    </submittedName>
</protein>
<feature type="chain" id="PRO_5030748085" evidence="1">
    <location>
        <begin position="23"/>
        <end position="474"/>
    </location>
</feature>
<keyword evidence="1" id="KW-0732">Signal</keyword>
<dbReference type="SUPFAM" id="SSF53850">
    <property type="entry name" value="Periplasmic binding protein-like II"/>
    <property type="match status" value="1"/>
</dbReference>
<evidence type="ECO:0000313" key="3">
    <source>
        <dbReference type="EMBL" id="NIJ11938.1"/>
    </source>
</evidence>
<sequence>MKRLSRAGATVMAVLLTTTACATGAADSDTVVVAVGYQSKTINTVTAGTLMRELGLLEEKLAEAGADSGKKYEVTWHDFASGPPLTAEMIAGKVHIGSMGDYPLSVNGAKTANLGDVKTRWVSVTGYNLRGSLNQVVVPSSSNAKTIADLRGKVVSTSLGSTAHGNLVSALDSAGMAVEDVKLLGQDPPVGVTALESGQVAALAQFVPFPQRVIFSGEGRLLHDGNTGVPTFHGVVANERYAGEHPEVLRAFLRAQLEATEYLHENPLEAALKVAEATGLPPEVVYLYNGPNGAVTFDPTIKRELIDAVRTGLPFLKELGALEELDVDAFVDDKPLADVLGEEFDAMTASLANPATITGTDEVCDTEVGDPKTASEAWPREASSTTVAATATCLLRLVARGGTYRALYVPDTASGTRIFGQAATWVNDPDAAENARLLPFGTVADAEEYAEGKSGATVLDYPSALAAARDLGKE</sequence>
<dbReference type="Proteomes" id="UP000545493">
    <property type="component" value="Unassembled WGS sequence"/>
</dbReference>
<organism evidence="3 4">
    <name type="scientific">Saccharomonospora amisosensis</name>
    <dbReference type="NCBI Taxonomy" id="1128677"/>
    <lineage>
        <taxon>Bacteria</taxon>
        <taxon>Bacillati</taxon>
        <taxon>Actinomycetota</taxon>
        <taxon>Actinomycetes</taxon>
        <taxon>Pseudonocardiales</taxon>
        <taxon>Pseudonocardiaceae</taxon>
        <taxon>Saccharomonospora</taxon>
    </lineage>
</organism>
<dbReference type="EMBL" id="JAAOYM010000001">
    <property type="protein sequence ID" value="NIJ11938.1"/>
    <property type="molecule type" value="Genomic_DNA"/>
</dbReference>
<dbReference type="InterPro" id="IPR015168">
    <property type="entry name" value="SsuA/THI5"/>
</dbReference>